<dbReference type="EMBL" id="RDQH01000333">
    <property type="protein sequence ID" value="RXH93692.1"/>
    <property type="molecule type" value="Genomic_DNA"/>
</dbReference>
<feature type="region of interest" description="Disordered" evidence="1">
    <location>
        <begin position="1"/>
        <end position="49"/>
    </location>
</feature>
<dbReference type="Proteomes" id="UP000290289">
    <property type="component" value="Chromosome 7"/>
</dbReference>
<evidence type="ECO:0000313" key="3">
    <source>
        <dbReference type="Proteomes" id="UP000290289"/>
    </source>
</evidence>
<evidence type="ECO:0000313" key="2">
    <source>
        <dbReference type="EMBL" id="RXH93692.1"/>
    </source>
</evidence>
<comment type="caution">
    <text evidence="2">The sequence shown here is derived from an EMBL/GenBank/DDBJ whole genome shotgun (WGS) entry which is preliminary data.</text>
</comment>
<dbReference type="Gramene" id="mRNA:MD07G0114300">
    <property type="protein sequence ID" value="mRNA:MD07G0114300"/>
    <property type="gene ID" value="MD07G0114300"/>
</dbReference>
<feature type="region of interest" description="Disordered" evidence="1">
    <location>
        <begin position="110"/>
        <end position="147"/>
    </location>
</feature>
<evidence type="ECO:0000256" key="1">
    <source>
        <dbReference type="SAM" id="MobiDB-lite"/>
    </source>
</evidence>
<dbReference type="OrthoDB" id="672903at2759"/>
<protein>
    <submittedName>
        <fullName evidence="2">Uncharacterized protein</fullName>
    </submittedName>
</protein>
<dbReference type="PANTHER" id="PTHR35459">
    <property type="entry name" value="T1N6.14 PROTEIN"/>
    <property type="match status" value="1"/>
</dbReference>
<dbReference type="PANTHER" id="PTHR35459:SF2">
    <property type="entry name" value="T1N6.14 PROTEIN"/>
    <property type="match status" value="1"/>
</dbReference>
<dbReference type="AlphaFoldDB" id="A0A498JJ10"/>
<name>A0A498JJ10_MALDO</name>
<proteinExistence type="predicted"/>
<gene>
    <name evidence="2" type="ORF">DVH24_014268</name>
</gene>
<accession>A0A498JJ10</accession>
<sequence length="196" mass="21699">MEEEPKPAESTATEILPIPPSSAEVLPPQAPPSSLPPKSKKRPLENDAHFSNSSTLYKIRAVLKEVRPHFLEVLGTPDFRTCKSSEEIQEYVKLLMELCKQMTAETVSATRSKNVPGEKPQDTRAFAKPSENKFPTGVSTEKQRAEDGQTQGTYIVGGSAFGWNFITFVGEEPVYYGITKESFRANGSKETVQTME</sequence>
<organism evidence="2 3">
    <name type="scientific">Malus domestica</name>
    <name type="common">Apple</name>
    <name type="synonym">Pyrus malus</name>
    <dbReference type="NCBI Taxonomy" id="3750"/>
    <lineage>
        <taxon>Eukaryota</taxon>
        <taxon>Viridiplantae</taxon>
        <taxon>Streptophyta</taxon>
        <taxon>Embryophyta</taxon>
        <taxon>Tracheophyta</taxon>
        <taxon>Spermatophyta</taxon>
        <taxon>Magnoliopsida</taxon>
        <taxon>eudicotyledons</taxon>
        <taxon>Gunneridae</taxon>
        <taxon>Pentapetalae</taxon>
        <taxon>rosids</taxon>
        <taxon>fabids</taxon>
        <taxon>Rosales</taxon>
        <taxon>Rosaceae</taxon>
        <taxon>Amygdaloideae</taxon>
        <taxon>Maleae</taxon>
        <taxon>Malus</taxon>
    </lineage>
</organism>
<keyword evidence="3" id="KW-1185">Reference proteome</keyword>
<reference evidence="2 3" key="1">
    <citation type="submission" date="2018-10" db="EMBL/GenBank/DDBJ databases">
        <title>A high-quality apple genome assembly.</title>
        <authorList>
            <person name="Hu J."/>
        </authorList>
    </citation>
    <scope>NUCLEOTIDE SEQUENCE [LARGE SCALE GENOMIC DNA]</scope>
    <source>
        <strain evidence="3">cv. HFTH1</strain>
        <tissue evidence="2">Young leaf</tissue>
    </source>
</reference>